<evidence type="ECO:0000313" key="2">
    <source>
        <dbReference type="EMBL" id="EAR96720.2"/>
    </source>
</evidence>
<reference evidence="3" key="1">
    <citation type="journal article" date="2006" name="PLoS Biol.">
        <title>Macronuclear genome sequence of the ciliate Tetrahymena thermophila, a model eukaryote.</title>
        <authorList>
            <person name="Eisen J.A."/>
            <person name="Coyne R.S."/>
            <person name="Wu M."/>
            <person name="Wu D."/>
            <person name="Thiagarajan M."/>
            <person name="Wortman J.R."/>
            <person name="Badger J.H."/>
            <person name="Ren Q."/>
            <person name="Amedeo P."/>
            <person name="Jones K.M."/>
            <person name="Tallon L.J."/>
            <person name="Delcher A.L."/>
            <person name="Salzberg S.L."/>
            <person name="Silva J.C."/>
            <person name="Haas B.J."/>
            <person name="Majoros W.H."/>
            <person name="Farzad M."/>
            <person name="Carlton J.M."/>
            <person name="Smith R.K. Jr."/>
            <person name="Garg J."/>
            <person name="Pearlman R.E."/>
            <person name="Karrer K.M."/>
            <person name="Sun L."/>
            <person name="Manning G."/>
            <person name="Elde N.C."/>
            <person name="Turkewitz A.P."/>
            <person name="Asai D.J."/>
            <person name="Wilkes D.E."/>
            <person name="Wang Y."/>
            <person name="Cai H."/>
            <person name="Collins K."/>
            <person name="Stewart B.A."/>
            <person name="Lee S.R."/>
            <person name="Wilamowska K."/>
            <person name="Weinberg Z."/>
            <person name="Ruzzo W.L."/>
            <person name="Wloga D."/>
            <person name="Gaertig J."/>
            <person name="Frankel J."/>
            <person name="Tsao C.-C."/>
            <person name="Gorovsky M.A."/>
            <person name="Keeling P.J."/>
            <person name="Waller R.F."/>
            <person name="Patron N.J."/>
            <person name="Cherry J.M."/>
            <person name="Stover N.A."/>
            <person name="Krieger C.J."/>
            <person name="del Toro C."/>
            <person name="Ryder H.F."/>
            <person name="Williamson S.C."/>
            <person name="Barbeau R.A."/>
            <person name="Hamilton E.P."/>
            <person name="Orias E."/>
        </authorList>
    </citation>
    <scope>NUCLEOTIDE SEQUENCE [LARGE SCALE GENOMIC DNA]</scope>
    <source>
        <strain evidence="3">SB210</strain>
    </source>
</reference>
<dbReference type="HOGENOM" id="CLU_303171_0_0_1"/>
<dbReference type="RefSeq" id="XP_001016965.2">
    <property type="nucleotide sequence ID" value="XM_001016965.2"/>
</dbReference>
<feature type="compositionally biased region" description="Polar residues" evidence="1">
    <location>
        <begin position="825"/>
        <end position="849"/>
    </location>
</feature>
<dbReference type="InParanoid" id="Q23JM3"/>
<feature type="compositionally biased region" description="Low complexity" evidence="1">
    <location>
        <begin position="806"/>
        <end position="824"/>
    </location>
</feature>
<evidence type="ECO:0000313" key="3">
    <source>
        <dbReference type="Proteomes" id="UP000009168"/>
    </source>
</evidence>
<dbReference type="Proteomes" id="UP000009168">
    <property type="component" value="Unassembled WGS sequence"/>
</dbReference>
<feature type="compositionally biased region" description="Polar residues" evidence="1">
    <location>
        <begin position="866"/>
        <end position="877"/>
    </location>
</feature>
<dbReference type="GeneID" id="7827451"/>
<accession>Q23JM3</accession>
<gene>
    <name evidence="2" type="ORF">TTHERM_00758820</name>
</gene>
<feature type="compositionally biased region" description="Low complexity" evidence="1">
    <location>
        <begin position="851"/>
        <end position="865"/>
    </location>
</feature>
<dbReference type="KEGG" id="tet:TTHERM_00758820"/>
<evidence type="ECO:0000256" key="1">
    <source>
        <dbReference type="SAM" id="MobiDB-lite"/>
    </source>
</evidence>
<protein>
    <submittedName>
        <fullName evidence="2">Uncharacterized protein</fullName>
    </submittedName>
</protein>
<keyword evidence="3" id="KW-1185">Reference proteome</keyword>
<dbReference type="EMBL" id="GG662685">
    <property type="protein sequence ID" value="EAR96720.2"/>
    <property type="molecule type" value="Genomic_DNA"/>
</dbReference>
<sequence length="915" mass="106444">MIQSKLFRAAQLNAEKKTYLHDCKPIICDKSQIISYWESLSLHEKEKIFMVYDLNIIDELVEILNIARTRIASTEFERKSGQIIKMPEKTILLEYLYFDALEIYFKEEFLTKKFIKSLCLIFNKVTNDVYQKYLEDLNIPQCTDSSLIQAKKKVLKFKIKSLISLLDILDVFVDSFCNGEKVIIKKRHYTTLYQQLVKNPLTKNPSSDEIRQKIREITELLSIMLENNLIKAYKKATKYYSKPKKEQQYKNQSSSSSAKVSIIIQHQTNVTNSNQLNSQTEKVKIEGNKENNSSLNITENQTTKEELLQSKKTQQQITPNRNLQEINAEKEEKAAIDQIKTDEQLEVVDKNQSETILVEQNNQTKQQSSNPIQKVSVQETQEVYSSNQLEQEDIGHQNLKEESKKELLSEVENQMTGVNVLSESNMNSTAHELSTKNDITNLTEEKQTLASNSKNGASEIKDEIIDNINIQNKKSQDYQNISLNDIINKQKNECMMEIENYDIYQLEDEEDKYSFSSNKKINKVFQEDGFYHNLNDNKIGSLSSSPQFAKLSQDEIDQDNSDYKKGSQKKRNIKKYLQSEVEPISKKLCMVNLNSLIIKLENDGNNEQSSIFDSDEEYYEPDEKENFHYNQELKDYDIVDVLGDNFKFDPKFCLSKDKINQLLLQSQQQQQQFFTHNTIAPNIQIQQQQPAISSSGKKQLNQNYDYQKSIYSDDSNDESQHNDNFNNKGKYYGHNNQHKGRQQPQQNYLMQDQMNHMMHNFPFQMHTNQYPQMPLYFIFNQNMMNPQQQIPQQNNKYKSSNKHPRNANNNSNSNSMSNQSNSNNHVIHTNPNNLVSSNRKNNQQSSDYHGNQLINNNINHTQNPNSGQYIFSNKGQRNNNNSNSNTNQQSHSTHNSNSGQGFRSKKRFNTKGNNQ</sequence>
<feature type="region of interest" description="Disordered" evidence="1">
    <location>
        <begin position="710"/>
        <end position="744"/>
    </location>
</feature>
<name>Q23JM3_TETTS</name>
<dbReference type="AlphaFoldDB" id="Q23JM3"/>
<feature type="compositionally biased region" description="Low complexity" evidence="1">
    <location>
        <begin position="878"/>
        <end position="898"/>
    </location>
</feature>
<proteinExistence type="predicted"/>
<organism evidence="2 3">
    <name type="scientific">Tetrahymena thermophila (strain SB210)</name>
    <dbReference type="NCBI Taxonomy" id="312017"/>
    <lineage>
        <taxon>Eukaryota</taxon>
        <taxon>Sar</taxon>
        <taxon>Alveolata</taxon>
        <taxon>Ciliophora</taxon>
        <taxon>Intramacronucleata</taxon>
        <taxon>Oligohymenophorea</taxon>
        <taxon>Hymenostomatida</taxon>
        <taxon>Tetrahymenina</taxon>
        <taxon>Tetrahymenidae</taxon>
        <taxon>Tetrahymena</taxon>
    </lineage>
</organism>
<feature type="region of interest" description="Disordered" evidence="1">
    <location>
        <begin position="790"/>
        <end position="915"/>
    </location>
</feature>